<dbReference type="EMBL" id="CAADFQ010000085">
    <property type="protein sequence ID" value="VFK34799.1"/>
    <property type="molecule type" value="Genomic_DNA"/>
</dbReference>
<reference evidence="2" key="1">
    <citation type="submission" date="2019-02" db="EMBL/GenBank/DDBJ databases">
        <authorList>
            <person name="Gruber-Vodicka R. H."/>
            <person name="Seah K. B. B."/>
        </authorList>
    </citation>
    <scope>NUCLEOTIDE SEQUENCE</scope>
    <source>
        <strain evidence="1">BECK_BZ197</strain>
        <strain evidence="3">BECK_BZ198</strain>
        <strain evidence="2">BECK_BZ199</strain>
    </source>
</reference>
<accession>A0A450XZU5</accession>
<proteinExistence type="predicted"/>
<evidence type="ECO:0000313" key="1">
    <source>
        <dbReference type="EMBL" id="VFK24759.1"/>
    </source>
</evidence>
<dbReference type="EMBL" id="CAADFO010000009">
    <property type="protein sequence ID" value="VFK24759.1"/>
    <property type="molecule type" value="Genomic_DNA"/>
</dbReference>
<sequence>MKANIAVVIGSYHKKEGEEMLNEVRDYAKKNDDVRIVDEGWFVSRSGSFHSNEP</sequence>
<evidence type="ECO:0000313" key="2">
    <source>
        <dbReference type="EMBL" id="VFK34799.1"/>
    </source>
</evidence>
<dbReference type="EMBL" id="CAADGH010000002">
    <property type="protein sequence ID" value="VFK74196.1"/>
    <property type="molecule type" value="Genomic_DNA"/>
</dbReference>
<name>A0A450XZU5_9GAMM</name>
<organism evidence="2">
    <name type="scientific">Candidatus Kentrum sp. MB</name>
    <dbReference type="NCBI Taxonomy" id="2138164"/>
    <lineage>
        <taxon>Bacteria</taxon>
        <taxon>Pseudomonadati</taxon>
        <taxon>Pseudomonadota</taxon>
        <taxon>Gammaproteobacteria</taxon>
        <taxon>Candidatus Kentrum</taxon>
    </lineage>
</organism>
<dbReference type="AlphaFoldDB" id="A0A450XZU5"/>
<protein>
    <submittedName>
        <fullName evidence="2">Uncharacterized protein</fullName>
    </submittedName>
</protein>
<evidence type="ECO:0000313" key="3">
    <source>
        <dbReference type="EMBL" id="VFK74196.1"/>
    </source>
</evidence>
<gene>
    <name evidence="1" type="ORF">BECKMB1821G_GA0114241_100965</name>
    <name evidence="3" type="ORF">BECKMB1821H_GA0114242_100215</name>
    <name evidence="2" type="ORF">BECKMB1821I_GA0114274_10853</name>
</gene>